<keyword evidence="2 5" id="KW-0812">Transmembrane</keyword>
<protein>
    <submittedName>
        <fullName evidence="7">K+-dependent Na+/Ca+ exchanger family protein</fullName>
    </submittedName>
</protein>
<feature type="transmembrane region" description="Helical" evidence="5">
    <location>
        <begin position="98"/>
        <end position="120"/>
    </location>
</feature>
<feature type="transmembrane region" description="Helical" evidence="5">
    <location>
        <begin position="29"/>
        <end position="46"/>
    </location>
</feature>
<evidence type="ECO:0000256" key="4">
    <source>
        <dbReference type="ARBA" id="ARBA00023136"/>
    </source>
</evidence>
<feature type="transmembrane region" description="Helical" evidence="5">
    <location>
        <begin position="132"/>
        <end position="152"/>
    </location>
</feature>
<dbReference type="GO" id="GO:0005886">
    <property type="term" value="C:plasma membrane"/>
    <property type="evidence" value="ECO:0007669"/>
    <property type="project" value="TreeGrafter"/>
</dbReference>
<name>D3A8W7_9FIRM</name>
<dbReference type="AlphaFoldDB" id="D3A8W7"/>
<keyword evidence="4 5" id="KW-0472">Membrane</keyword>
<evidence type="ECO:0000256" key="5">
    <source>
        <dbReference type="SAM" id="Phobius"/>
    </source>
</evidence>
<dbReference type="InterPro" id="IPR004837">
    <property type="entry name" value="NaCa_Exmemb"/>
</dbReference>
<dbReference type="EMBL" id="ACIO01000003">
    <property type="protein sequence ID" value="EFD01740.1"/>
    <property type="molecule type" value="Genomic_DNA"/>
</dbReference>
<dbReference type="GO" id="GO:0005262">
    <property type="term" value="F:calcium channel activity"/>
    <property type="evidence" value="ECO:0007669"/>
    <property type="project" value="TreeGrafter"/>
</dbReference>
<comment type="subcellular location">
    <subcellularLocation>
        <location evidence="1">Membrane</location>
        <topology evidence="1">Multi-pass membrane protein</topology>
    </subcellularLocation>
</comment>
<keyword evidence="3 5" id="KW-1133">Transmembrane helix</keyword>
<dbReference type="GO" id="GO:0006874">
    <property type="term" value="P:intracellular calcium ion homeostasis"/>
    <property type="evidence" value="ECO:0007669"/>
    <property type="project" value="TreeGrafter"/>
</dbReference>
<feature type="transmembrane region" description="Helical" evidence="5">
    <location>
        <begin position="5"/>
        <end position="23"/>
    </location>
</feature>
<dbReference type="Pfam" id="PF01699">
    <property type="entry name" value="Na_Ca_ex"/>
    <property type="match status" value="2"/>
</dbReference>
<feature type="domain" description="Sodium/calcium exchanger membrane region" evidence="6">
    <location>
        <begin position="35"/>
        <end position="171"/>
    </location>
</feature>
<dbReference type="InterPro" id="IPR004481">
    <property type="entry name" value="K/Na/Ca-exchanger"/>
</dbReference>
<comment type="caution">
    <text evidence="7">The sequence shown here is derived from an EMBL/GenBank/DDBJ whole genome shotgun (WGS) entry which is preliminary data.</text>
</comment>
<evidence type="ECO:0000259" key="6">
    <source>
        <dbReference type="Pfam" id="PF01699"/>
    </source>
</evidence>
<dbReference type="NCBIfam" id="TIGR00367">
    <property type="entry name" value="calcium/sodium antiporter"/>
    <property type="match status" value="1"/>
</dbReference>
<proteinExistence type="predicted"/>
<feature type="domain" description="Sodium/calcium exchanger membrane region" evidence="6">
    <location>
        <begin position="196"/>
        <end position="305"/>
    </location>
</feature>
<accession>D3A8W7</accession>
<feature type="transmembrane region" description="Helical" evidence="5">
    <location>
        <begin position="229"/>
        <end position="251"/>
    </location>
</feature>
<dbReference type="HOGENOM" id="CLU_892837_0_0_9"/>
<dbReference type="Proteomes" id="UP000004968">
    <property type="component" value="Unassembled WGS sequence"/>
</dbReference>
<reference evidence="7 8" key="1">
    <citation type="submission" date="2010-01" db="EMBL/GenBank/DDBJ databases">
        <authorList>
            <person name="Weinstock G."/>
            <person name="Sodergren E."/>
            <person name="Clifton S."/>
            <person name="Fulton L."/>
            <person name="Fulton B."/>
            <person name="Courtney L."/>
            <person name="Fronick C."/>
            <person name="Harrison M."/>
            <person name="Strong C."/>
            <person name="Farmer C."/>
            <person name="Delahaunty K."/>
            <person name="Markovic C."/>
            <person name="Hall O."/>
            <person name="Minx P."/>
            <person name="Tomlinson C."/>
            <person name="Mitreva M."/>
            <person name="Nelson J."/>
            <person name="Hou S."/>
            <person name="Wollam A."/>
            <person name="Pepin K.H."/>
            <person name="Johnson M."/>
            <person name="Bhonagiri V."/>
            <person name="Nash W.E."/>
            <person name="Warren W."/>
            <person name="Chinwalla A."/>
            <person name="Mardis E.R."/>
            <person name="Wilson R.K."/>
        </authorList>
    </citation>
    <scope>NUCLEOTIDE SEQUENCE [LARGE SCALE GENOMIC DNA]</scope>
    <source>
        <strain evidence="7 8">DSM 13479</strain>
    </source>
</reference>
<gene>
    <name evidence="7" type="ORF">CLOSTHATH_00030</name>
</gene>
<organism evidence="7 8">
    <name type="scientific">Hungatella hathewayi DSM 13479</name>
    <dbReference type="NCBI Taxonomy" id="566550"/>
    <lineage>
        <taxon>Bacteria</taxon>
        <taxon>Bacillati</taxon>
        <taxon>Bacillota</taxon>
        <taxon>Clostridia</taxon>
        <taxon>Lachnospirales</taxon>
        <taxon>Lachnospiraceae</taxon>
        <taxon>Hungatella</taxon>
    </lineage>
</organism>
<feature type="transmembrane region" description="Helical" evidence="5">
    <location>
        <begin position="158"/>
        <end position="176"/>
    </location>
</feature>
<evidence type="ECO:0000256" key="1">
    <source>
        <dbReference type="ARBA" id="ARBA00004141"/>
    </source>
</evidence>
<dbReference type="PANTHER" id="PTHR10846:SF8">
    <property type="entry name" value="INNER MEMBRANE PROTEIN YRBG"/>
    <property type="match status" value="1"/>
</dbReference>
<feature type="non-terminal residue" evidence="7">
    <location>
        <position position="311"/>
    </location>
</feature>
<dbReference type="InterPro" id="IPR044880">
    <property type="entry name" value="NCX_ion-bd_dom_sf"/>
</dbReference>
<dbReference type="Gene3D" id="1.20.1420.30">
    <property type="entry name" value="NCX, central ion-binding region"/>
    <property type="match status" value="1"/>
</dbReference>
<evidence type="ECO:0000313" key="8">
    <source>
        <dbReference type="Proteomes" id="UP000004968"/>
    </source>
</evidence>
<dbReference type="GO" id="GO:0008273">
    <property type="term" value="F:calcium, potassium:sodium antiporter activity"/>
    <property type="evidence" value="ECO:0007669"/>
    <property type="project" value="TreeGrafter"/>
</dbReference>
<dbReference type="PANTHER" id="PTHR10846">
    <property type="entry name" value="SODIUM/POTASSIUM/CALCIUM EXCHANGER"/>
    <property type="match status" value="1"/>
</dbReference>
<sequence length="311" mass="33379">KRDFYCMIIFAIKVSLFLPFFLFKTHERRIIFMMYVLLLLGFFLLIKGADYFVEASSSIARALRIPSIIIGLTIVAFGTSAPELSVSVSASITGNNDIAVGNVIGSNLFNLLVVLGACGVIRPFSVKLRWDYAASVFVAAALFVMILFDQTVNRMDGIILLVFFLAFVGFTVRDAIVNRIVTSEEIKTLSPVRCAVYIIGGLAAIVWGGDLVVDNASAIAASFGLSQNLIGLTIVALGTSLPELVTSVVASRKGENGLALGNVIGSNIFNILLVLGASAAIHPLLVNPFSIYDTAFLIIASGITWLLCRSK</sequence>
<feature type="transmembrane region" description="Helical" evidence="5">
    <location>
        <begin position="291"/>
        <end position="308"/>
    </location>
</feature>
<feature type="non-terminal residue" evidence="7">
    <location>
        <position position="1"/>
    </location>
</feature>
<feature type="transmembrane region" description="Helical" evidence="5">
    <location>
        <begin position="263"/>
        <end position="285"/>
    </location>
</feature>
<feature type="transmembrane region" description="Helical" evidence="5">
    <location>
        <begin position="188"/>
        <end position="209"/>
    </location>
</feature>
<evidence type="ECO:0000256" key="2">
    <source>
        <dbReference type="ARBA" id="ARBA00022692"/>
    </source>
</evidence>
<evidence type="ECO:0000313" key="7">
    <source>
        <dbReference type="EMBL" id="EFD01740.1"/>
    </source>
</evidence>
<evidence type="ECO:0000256" key="3">
    <source>
        <dbReference type="ARBA" id="ARBA00022989"/>
    </source>
</evidence>